<name>A0ABQ7HLW9_9RHOO</name>
<evidence type="ECO:0000313" key="1">
    <source>
        <dbReference type="EMBL" id="KAF7598139.1"/>
    </source>
</evidence>
<dbReference type="Proteomes" id="UP000623509">
    <property type="component" value="Unassembled WGS sequence"/>
</dbReference>
<reference evidence="1 2" key="1">
    <citation type="submission" date="2016-08" db="EMBL/GenBank/DDBJ databases">
        <title>Candidatus Dactylopiibacterium carminicum genome sequence.</title>
        <authorList>
            <person name="Ramirez-Puebla S.T."/>
            <person name="Ormeno-Orrillo E."/>
            <person name="Vera-Ponce De Leon A."/>
            <person name="Luis L."/>
            <person name="Sanchez-Flores A."/>
            <person name="Monica R."/>
            <person name="Martinez-Romero E."/>
        </authorList>
    </citation>
    <scope>NUCLEOTIDE SEQUENCE [LARGE SCALE GENOMIC DNA]</scope>
    <source>
        <strain evidence="1">END1</strain>
    </source>
</reference>
<organism evidence="1 2">
    <name type="scientific">Candidatus Dactylopiibacterium carminicum</name>
    <dbReference type="NCBI Taxonomy" id="857335"/>
    <lineage>
        <taxon>Bacteria</taxon>
        <taxon>Pseudomonadati</taxon>
        <taxon>Pseudomonadota</taxon>
        <taxon>Betaproteobacteria</taxon>
        <taxon>Rhodocyclales</taxon>
        <taxon>Rhodocyclaceae</taxon>
        <taxon>Candidatus Dactylopiibacterium</taxon>
    </lineage>
</organism>
<proteinExistence type="predicted"/>
<protein>
    <recommendedName>
        <fullName evidence="3">DUF4440 domain-containing protein</fullName>
    </recommendedName>
</protein>
<keyword evidence="2" id="KW-1185">Reference proteome</keyword>
<accession>A0ABQ7HLW9</accession>
<evidence type="ECO:0008006" key="3">
    <source>
        <dbReference type="Google" id="ProtNLM"/>
    </source>
</evidence>
<evidence type="ECO:0000313" key="2">
    <source>
        <dbReference type="Proteomes" id="UP000623509"/>
    </source>
</evidence>
<gene>
    <name evidence="1" type="ORF">BGI27_14945</name>
</gene>
<comment type="caution">
    <text evidence="1">The sequence shown here is derived from an EMBL/GenBank/DDBJ whole genome shotgun (WGS) entry which is preliminary data.</text>
</comment>
<dbReference type="EMBL" id="MDUX01000062">
    <property type="protein sequence ID" value="KAF7598139.1"/>
    <property type="molecule type" value="Genomic_DNA"/>
</dbReference>
<sequence>MSFSQVFVVPGIQEYFQAASRIAAQYAMRRHHGLRHDLPMGRAPDDPSTIHSQADKDTFMTHATTRKPLSIIAIPIAALLLAACAGAPKPVPAPETVQKPAAPAAAAAAEKPKAAAPVAPVLSEAQRDQLDKVLGMKISNAFLRKTIEEAKPNLAEFLGRNACINDGNGSVLDTLAAPGVSFPASGYNAPMAAMASHDQKTCVGVTSLQKITAITIRHLRLETVYQSSSGEHLTVRHELQKQPDGEWLFLR</sequence>